<name>A0A9J6GX34_HAELO</name>
<proteinExistence type="predicted"/>
<evidence type="ECO:0000313" key="1">
    <source>
        <dbReference type="EMBL" id="KAH9378812.1"/>
    </source>
</evidence>
<sequence length="315" mass="35987">MDTEELFELGTGSGLSGDDLEQWVLEEQRYWWEEKELELESLKKIADMEKARAVIENERDDHVRAREKIEKETLPLKLRLAELEATLTEPRKFKDGGEIFDKVQAVSPPRSSADQRSPPLDVARDANEHRELDVTVTHQAVLPSPDKETSLSHSPQVAALHLTLSGFGAGENSRTPPSRDTQAEPRHFSKLLAGALKKFPREAEVSVWFESIENTVEAYAVPRELGGQIVFPLIAKKVQFSWTRLTPSEFKAYETLKKTVLEELELSGGEYLRRFLMTRKRANEGWRPFATRIQSYINFYLDARGVKTFDDMVEP</sequence>
<accession>A0A9J6GX34</accession>
<dbReference type="OrthoDB" id="6437161at2759"/>
<comment type="caution">
    <text evidence="1">The sequence shown here is derived from an EMBL/GenBank/DDBJ whole genome shotgun (WGS) entry which is preliminary data.</text>
</comment>
<dbReference type="PANTHER" id="PTHR46888:SF1">
    <property type="entry name" value="RIBONUCLEASE H"/>
    <property type="match status" value="1"/>
</dbReference>
<organism evidence="1 2">
    <name type="scientific">Haemaphysalis longicornis</name>
    <name type="common">Bush tick</name>
    <dbReference type="NCBI Taxonomy" id="44386"/>
    <lineage>
        <taxon>Eukaryota</taxon>
        <taxon>Metazoa</taxon>
        <taxon>Ecdysozoa</taxon>
        <taxon>Arthropoda</taxon>
        <taxon>Chelicerata</taxon>
        <taxon>Arachnida</taxon>
        <taxon>Acari</taxon>
        <taxon>Parasitiformes</taxon>
        <taxon>Ixodida</taxon>
        <taxon>Ixodoidea</taxon>
        <taxon>Ixodidae</taxon>
        <taxon>Haemaphysalinae</taxon>
        <taxon>Haemaphysalis</taxon>
    </lineage>
</organism>
<dbReference type="Proteomes" id="UP000821853">
    <property type="component" value="Unassembled WGS sequence"/>
</dbReference>
<dbReference type="VEuPathDB" id="VectorBase:HLOH_056566"/>
<evidence type="ECO:0000313" key="2">
    <source>
        <dbReference type="Proteomes" id="UP000821853"/>
    </source>
</evidence>
<dbReference type="PANTHER" id="PTHR46888">
    <property type="entry name" value="ZINC KNUCKLE DOMAINCONTAINING PROTEIN-RELATED"/>
    <property type="match status" value="1"/>
</dbReference>
<keyword evidence="2" id="KW-1185">Reference proteome</keyword>
<protein>
    <submittedName>
        <fullName evidence="1">Uncharacterized protein</fullName>
    </submittedName>
</protein>
<reference evidence="1 2" key="1">
    <citation type="journal article" date="2020" name="Cell">
        <title>Large-Scale Comparative Analyses of Tick Genomes Elucidate Their Genetic Diversity and Vector Capacities.</title>
        <authorList>
            <consortium name="Tick Genome and Microbiome Consortium (TIGMIC)"/>
            <person name="Jia N."/>
            <person name="Wang J."/>
            <person name="Shi W."/>
            <person name="Du L."/>
            <person name="Sun Y."/>
            <person name="Zhan W."/>
            <person name="Jiang J.F."/>
            <person name="Wang Q."/>
            <person name="Zhang B."/>
            <person name="Ji P."/>
            <person name="Bell-Sakyi L."/>
            <person name="Cui X.M."/>
            <person name="Yuan T.T."/>
            <person name="Jiang B.G."/>
            <person name="Yang W.F."/>
            <person name="Lam T.T."/>
            <person name="Chang Q.C."/>
            <person name="Ding S.J."/>
            <person name="Wang X.J."/>
            <person name="Zhu J.G."/>
            <person name="Ruan X.D."/>
            <person name="Zhao L."/>
            <person name="Wei J.T."/>
            <person name="Ye R.Z."/>
            <person name="Que T.C."/>
            <person name="Du C.H."/>
            <person name="Zhou Y.H."/>
            <person name="Cheng J.X."/>
            <person name="Dai P.F."/>
            <person name="Guo W.B."/>
            <person name="Han X.H."/>
            <person name="Huang E.J."/>
            <person name="Li L.F."/>
            <person name="Wei W."/>
            <person name="Gao Y.C."/>
            <person name="Liu J.Z."/>
            <person name="Shao H.Z."/>
            <person name="Wang X."/>
            <person name="Wang C.C."/>
            <person name="Yang T.C."/>
            <person name="Huo Q.B."/>
            <person name="Li W."/>
            <person name="Chen H.Y."/>
            <person name="Chen S.E."/>
            <person name="Zhou L.G."/>
            <person name="Ni X.B."/>
            <person name="Tian J.H."/>
            <person name="Sheng Y."/>
            <person name="Liu T."/>
            <person name="Pan Y.S."/>
            <person name="Xia L.Y."/>
            <person name="Li J."/>
            <person name="Zhao F."/>
            <person name="Cao W.C."/>
        </authorList>
    </citation>
    <scope>NUCLEOTIDE SEQUENCE [LARGE SCALE GENOMIC DNA]</scope>
    <source>
        <strain evidence="1">HaeL-2018</strain>
    </source>
</reference>
<gene>
    <name evidence="1" type="ORF">HPB48_001698</name>
</gene>
<dbReference type="AlphaFoldDB" id="A0A9J6GX34"/>
<dbReference type="EMBL" id="JABSTR010000009">
    <property type="protein sequence ID" value="KAH9378812.1"/>
    <property type="molecule type" value="Genomic_DNA"/>
</dbReference>